<dbReference type="Pfam" id="PF12029">
    <property type="entry name" value="DUF3516"/>
    <property type="match status" value="1"/>
</dbReference>
<organism evidence="7 8">
    <name type="scientific">Rhodococcus pyridinivorans SB3094</name>
    <dbReference type="NCBI Taxonomy" id="1435356"/>
    <lineage>
        <taxon>Bacteria</taxon>
        <taxon>Bacillati</taxon>
        <taxon>Actinomycetota</taxon>
        <taxon>Actinomycetes</taxon>
        <taxon>Mycobacteriales</taxon>
        <taxon>Nocardiaceae</taxon>
        <taxon>Rhodococcus</taxon>
    </lineage>
</organism>
<dbReference type="EMBL" id="CP006996">
    <property type="protein sequence ID" value="AHD19503.1"/>
    <property type="molecule type" value="Genomic_DNA"/>
</dbReference>
<dbReference type="HOGENOM" id="CLU_017075_0_0_11"/>
<dbReference type="GO" id="GO:0004386">
    <property type="term" value="F:helicase activity"/>
    <property type="evidence" value="ECO:0007669"/>
    <property type="project" value="UniProtKB-KW"/>
</dbReference>
<dbReference type="InterPro" id="IPR021904">
    <property type="entry name" value="DUF3516"/>
</dbReference>
<dbReference type="PATRIC" id="fig|1435356.3.peg.331"/>
<dbReference type="PROSITE" id="PS51194">
    <property type="entry name" value="HELICASE_CTER"/>
    <property type="match status" value="1"/>
</dbReference>
<dbReference type="Pfam" id="PF00271">
    <property type="entry name" value="Helicase_C"/>
    <property type="match status" value="1"/>
</dbReference>
<evidence type="ECO:0000259" key="5">
    <source>
        <dbReference type="PROSITE" id="PS51192"/>
    </source>
</evidence>
<dbReference type="GO" id="GO:0016787">
    <property type="term" value="F:hydrolase activity"/>
    <property type="evidence" value="ECO:0007669"/>
    <property type="project" value="UniProtKB-KW"/>
</dbReference>
<dbReference type="GO" id="GO:0003676">
    <property type="term" value="F:nucleic acid binding"/>
    <property type="evidence" value="ECO:0007669"/>
    <property type="project" value="InterPro"/>
</dbReference>
<feature type="domain" description="Helicase C-terminal" evidence="6">
    <location>
        <begin position="219"/>
        <end position="404"/>
    </location>
</feature>
<proteinExistence type="predicted"/>
<dbReference type="Proteomes" id="UP000018781">
    <property type="component" value="Chromosome"/>
</dbReference>
<dbReference type="PROSITE" id="PS51192">
    <property type="entry name" value="HELICASE_ATP_BIND_1"/>
    <property type="match status" value="1"/>
</dbReference>
<dbReference type="RefSeq" id="WP_024100698.1">
    <property type="nucleotide sequence ID" value="NC_023150.1"/>
</dbReference>
<keyword evidence="3 7" id="KW-0347">Helicase</keyword>
<reference evidence="7 8" key="1">
    <citation type="journal article" date="2014" name="Genome Announc.">
        <title>Complete Genome of Rhodococcus pyridinivorans SB3094, a Methyl-Ethyl-Ketone-Degrading Bacterium Used for Bioaugmentation.</title>
        <authorList>
            <person name="Dueholm M.S."/>
            <person name="Albertsen M."/>
            <person name="D'Imperio S."/>
            <person name="Tale V.P."/>
            <person name="Lewis D."/>
            <person name="Nielsen P.H."/>
            <person name="Nielsen J.L."/>
        </authorList>
    </citation>
    <scope>NUCLEOTIDE SEQUENCE [LARGE SCALE GENOMIC DNA]</scope>
    <source>
        <strain evidence="7 8">SB3094</strain>
    </source>
</reference>
<dbReference type="PANTHER" id="PTHR12131:SF1">
    <property type="entry name" value="ATP-DEPENDENT RNA HELICASE SUPV3L1, MITOCHONDRIAL-RELATED"/>
    <property type="match status" value="1"/>
</dbReference>
<feature type="domain" description="Helicase ATP-binding" evidence="5">
    <location>
        <begin position="39"/>
        <end position="195"/>
    </location>
</feature>
<dbReference type="KEGG" id="rpy:Y013_01670"/>
<dbReference type="GeneID" id="29938153"/>
<evidence type="ECO:0000256" key="2">
    <source>
        <dbReference type="ARBA" id="ARBA00022801"/>
    </source>
</evidence>
<keyword evidence="4" id="KW-0067">ATP-binding</keyword>
<evidence type="ECO:0000259" key="6">
    <source>
        <dbReference type="PROSITE" id="PS51194"/>
    </source>
</evidence>
<keyword evidence="2" id="KW-0378">Hydrolase</keyword>
<dbReference type="InterPro" id="IPR014001">
    <property type="entry name" value="Helicase_ATP-bd"/>
</dbReference>
<evidence type="ECO:0000313" key="7">
    <source>
        <dbReference type="EMBL" id="AHD19503.1"/>
    </source>
</evidence>
<evidence type="ECO:0000256" key="4">
    <source>
        <dbReference type="ARBA" id="ARBA00022840"/>
    </source>
</evidence>
<dbReference type="InterPro" id="IPR011545">
    <property type="entry name" value="DEAD/DEAH_box_helicase_dom"/>
</dbReference>
<dbReference type="Pfam" id="PF00270">
    <property type="entry name" value="DEAD"/>
    <property type="match status" value="1"/>
</dbReference>
<dbReference type="SMART" id="SM00487">
    <property type="entry name" value="DEXDc"/>
    <property type="match status" value="1"/>
</dbReference>
<evidence type="ECO:0000313" key="8">
    <source>
        <dbReference type="Proteomes" id="UP000018781"/>
    </source>
</evidence>
<dbReference type="InterPro" id="IPR027417">
    <property type="entry name" value="P-loop_NTPase"/>
</dbReference>
<dbReference type="InterPro" id="IPR001650">
    <property type="entry name" value="Helicase_C-like"/>
</dbReference>
<gene>
    <name evidence="7" type="ORF">Y013_01670</name>
</gene>
<dbReference type="AlphaFoldDB" id="V9XAS6"/>
<accession>V9XAS6</accession>
<dbReference type="SUPFAM" id="SSF52540">
    <property type="entry name" value="P-loop containing nucleoside triphosphate hydrolases"/>
    <property type="match status" value="1"/>
</dbReference>
<dbReference type="PANTHER" id="PTHR12131">
    <property type="entry name" value="ATP-DEPENDENT RNA AND DNA HELICASE"/>
    <property type="match status" value="1"/>
</dbReference>
<dbReference type="Gene3D" id="3.40.50.300">
    <property type="entry name" value="P-loop containing nucleotide triphosphate hydrolases"/>
    <property type="match status" value="2"/>
</dbReference>
<name>V9XAS6_9NOCA</name>
<evidence type="ECO:0000256" key="1">
    <source>
        <dbReference type="ARBA" id="ARBA00022741"/>
    </source>
</evidence>
<keyword evidence="1" id="KW-0547">Nucleotide-binding</keyword>
<dbReference type="SMART" id="SM00490">
    <property type="entry name" value="HELICc"/>
    <property type="match status" value="1"/>
</dbReference>
<dbReference type="eggNOG" id="COG4581">
    <property type="taxonomic scope" value="Bacteria"/>
</dbReference>
<dbReference type="InterPro" id="IPR050699">
    <property type="entry name" value="RNA-DNA_Helicase"/>
</dbReference>
<sequence length="834" mass="92389">MLLPDLIPDPVDDDALFDAFTTWTTDRGISLYPAQEEALMELVAGSNVILATPTGSGKSMVALGAHFFALAAGKRTFYTAPIKALVSEKFFALCDVFGADKVGMMTGDASVNAGAPIICATAEIVANLALREGPDSDIGQVVMDEFHFYSEPDRGWAWQVPLIELPHAQFLLMSATLGDVTFLQKDLTRRTGRPTVEVSGSERPVPLTFSYSQAPIGEAIEELVTTHQAPVYVVHFTQAAALERAQALTSVNMCTKAEKEAIATALGDFRFSTGFGKTLSRLVRHGIGVHHAGMLPKYRRLIEKLAQDGLLKVICGTDTLGVGINVPIRTVLLTGLTKFDGTRTRQLKAREFHQIAGRAGRAGYDTMGTVVVQAPEHEIENVRALAKAGDDPKKRRKVQRKKAPEGFVSWGEGTFDKLIAASPEPLQSRFSVSNSMLLNVIARPGNCFDAMRHLLEDNHEPRPAQRKHILKAISLYRGLLQADVVQQLDEPDEFGRRARLTVDLQRDFALNQPLSPFALAAIELLDVDSPTYALDVVSVIESTLDDPRQVLMAQQHAARGEAVAQMKADGIEYDERMELLEEITWPKPLMELLEPAFETYRGGHPWVSEFPLSPKSVVRDMIERSMTFSEMVSHYGLARSEGLVLRYLADAYRALRQTVPDAARTEELEDIIEWLGELIRQVDSSLLDEWESLTHPGVESDDQQIAFGVDSPRPLSANVRAFKVMVRNAMFKRVELASRRRWDELAALGDGLDAEDWEDLLELYFDEYDEIGTGPDARGPLLFTVEMGPELWRVRQTLHDPQGDHGWALIGEVNLRESDAAGEVVFDEFEIVEG</sequence>
<evidence type="ECO:0000256" key="3">
    <source>
        <dbReference type="ARBA" id="ARBA00022806"/>
    </source>
</evidence>
<protein>
    <submittedName>
        <fullName evidence="7">DEAD/DEAH box helicase</fullName>
    </submittedName>
</protein>
<dbReference type="GO" id="GO:0005524">
    <property type="term" value="F:ATP binding"/>
    <property type="evidence" value="ECO:0007669"/>
    <property type="project" value="UniProtKB-KW"/>
</dbReference>